<name>A0A819S6A0_9BILA</name>
<evidence type="ECO:0000313" key="1">
    <source>
        <dbReference type="EMBL" id="CAF4058256.1"/>
    </source>
</evidence>
<accession>A0A819S6A0</accession>
<evidence type="ECO:0000313" key="2">
    <source>
        <dbReference type="Proteomes" id="UP000663881"/>
    </source>
</evidence>
<dbReference type="AlphaFoldDB" id="A0A819S6A0"/>
<reference evidence="1" key="1">
    <citation type="submission" date="2021-02" db="EMBL/GenBank/DDBJ databases">
        <authorList>
            <person name="Nowell W R."/>
        </authorList>
    </citation>
    <scope>NUCLEOTIDE SEQUENCE</scope>
</reference>
<organism evidence="1 2">
    <name type="scientific">Adineta steineri</name>
    <dbReference type="NCBI Taxonomy" id="433720"/>
    <lineage>
        <taxon>Eukaryota</taxon>
        <taxon>Metazoa</taxon>
        <taxon>Spiralia</taxon>
        <taxon>Gnathifera</taxon>
        <taxon>Rotifera</taxon>
        <taxon>Eurotatoria</taxon>
        <taxon>Bdelloidea</taxon>
        <taxon>Adinetida</taxon>
        <taxon>Adinetidae</taxon>
        <taxon>Adineta</taxon>
    </lineage>
</organism>
<dbReference type="EMBL" id="CAJOAY010004179">
    <property type="protein sequence ID" value="CAF4058256.1"/>
    <property type="molecule type" value="Genomic_DNA"/>
</dbReference>
<protein>
    <submittedName>
        <fullName evidence="1">Uncharacterized protein</fullName>
    </submittedName>
</protein>
<proteinExistence type="predicted"/>
<gene>
    <name evidence="1" type="ORF">OKA104_LOCUS33220</name>
</gene>
<dbReference type="Proteomes" id="UP000663881">
    <property type="component" value="Unassembled WGS sequence"/>
</dbReference>
<comment type="caution">
    <text evidence="1">The sequence shown here is derived from an EMBL/GenBank/DDBJ whole genome shotgun (WGS) entry which is preliminary data.</text>
</comment>
<sequence>MISQQSPSVSIRIQLQCYKHFNQSSWSQSIISESQCIDYSISFDMTVIQSSTVIDVQNASYCVVIYASGQWRSLSLPNGIGISGGWSLLCSIDLELRSNNKYNTPPVAIMISPRFIPVGISQTIIVPTMDADNDQVRCRFASTTAECASVCPPNSLPIGTIMFSNCTLLITGSNVADWYAVAIEIEDFIDSTASLPLSTIPVQFLINVQQKSSCPYRPLLTGPTTSSDQCIGIKVSTSFNIELIAENFCPNSTKIKDIAILSFRFLTKTPIVQNTTVLWSVLLTWTPAAVQVGSQILCAIAIDSDNVQSNQYCMSFIVAVERVPSCPGQIIPTTVDSTTLTTVDYITSTIVDSTTLTTVDHTTVSEYRDESISMTSSSLSEESTTHYEMYNATNAVVVVSSPVCNSLWPWSWLAPVLSALGTLLLDFIFCCCCYRICCSRKRPETRSIATNTSFHQDGLIDLPTHSYTIYNAFEYEQNQKQSSRSSLLKRIAIHHSTKSSRRTSRVTPASTSVMSSVIDNHSHHSMPTKANAYIFGQRAESK</sequence>